<feature type="non-terminal residue" evidence="3">
    <location>
        <position position="668"/>
    </location>
</feature>
<feature type="region of interest" description="Disordered" evidence="2">
    <location>
        <begin position="159"/>
        <end position="185"/>
    </location>
</feature>
<dbReference type="Proteomes" id="UP001381693">
    <property type="component" value="Unassembled WGS sequence"/>
</dbReference>
<proteinExistence type="predicted"/>
<feature type="coiled-coil region" evidence="1">
    <location>
        <begin position="278"/>
        <end position="305"/>
    </location>
</feature>
<feature type="compositionally biased region" description="Polar residues" evidence="2">
    <location>
        <begin position="159"/>
        <end position="177"/>
    </location>
</feature>
<protein>
    <submittedName>
        <fullName evidence="3">Uncharacterized protein</fullName>
    </submittedName>
</protein>
<keyword evidence="1" id="KW-0175">Coiled coil</keyword>
<comment type="caution">
    <text evidence="3">The sequence shown here is derived from an EMBL/GenBank/DDBJ whole genome shotgun (WGS) entry which is preliminary data.</text>
</comment>
<dbReference type="EMBL" id="JAXCGZ010015798">
    <property type="protein sequence ID" value="KAK7069823.1"/>
    <property type="molecule type" value="Genomic_DNA"/>
</dbReference>
<organism evidence="3 4">
    <name type="scientific">Halocaridina rubra</name>
    <name type="common">Hawaiian red shrimp</name>
    <dbReference type="NCBI Taxonomy" id="373956"/>
    <lineage>
        <taxon>Eukaryota</taxon>
        <taxon>Metazoa</taxon>
        <taxon>Ecdysozoa</taxon>
        <taxon>Arthropoda</taxon>
        <taxon>Crustacea</taxon>
        <taxon>Multicrustacea</taxon>
        <taxon>Malacostraca</taxon>
        <taxon>Eumalacostraca</taxon>
        <taxon>Eucarida</taxon>
        <taxon>Decapoda</taxon>
        <taxon>Pleocyemata</taxon>
        <taxon>Caridea</taxon>
        <taxon>Atyoidea</taxon>
        <taxon>Atyidae</taxon>
        <taxon>Halocaridina</taxon>
    </lineage>
</organism>
<reference evidence="3 4" key="1">
    <citation type="submission" date="2023-11" db="EMBL/GenBank/DDBJ databases">
        <title>Halocaridina rubra genome assembly.</title>
        <authorList>
            <person name="Smith C."/>
        </authorList>
    </citation>
    <scope>NUCLEOTIDE SEQUENCE [LARGE SCALE GENOMIC DNA]</scope>
    <source>
        <strain evidence="3">EP-1</strain>
        <tissue evidence="3">Whole</tissue>
    </source>
</reference>
<sequence>MANLVHCRVKDCGVQFPYGGSHDQCPRHSACYVDKKYNPLMKSCVHCMRWLKPLYSPKSSEELKKSAAIDIRSWANNFRRLRLYNNVSSEWVGDAVLRKLIYDNSLTSTPPKALPEKKIKRKRDRDNLEVKDTPLRGSHSSFLARTSFCPEISQERANSSPLSGFVSQSNSLSNTKKASQHKRVGSVLSLKKRTPYVQEELTDDSVQGCGNKQSIHSVMNIRKTNSFDHDDYERPNTKRICLQNRDSPSPEMVSGLPSTSNTYILPQYITNEDISDSKEGMLNTIKQLSEQITALKVEVSKLSREVNLVKLSQRCYHDSLEKKLEDGYQDIESKLTRKYFLGMRTIIPRTSLERLVKVTSVNTEVKPNSNANLQVRDDTPAAAFANTNLAASNENTTASPPYDLPPESEKPFSSSPLTSLAAHFENSNLYTKCDEEVSASSTASESALDDIACPKNTNLASNHPDKEVGVSFAGLLVGEEIYNSSAINDPPEYGKEVYFPCSPEVNNETNDCCSLTNENCLSLNIPEGSLNVFTRLFRSTDIWELFLDTKRIDWPSGKISLRVSFENTLMKDVQHCLCCPELPLNVASTQLQAELMPLTSNLVQQDKKARQRLYDIIVAIAVQEQLAQQLEEISRTEFDDSIPNSVSANFSAHKQAIDSLIRPLRDAL</sequence>
<evidence type="ECO:0000256" key="2">
    <source>
        <dbReference type="SAM" id="MobiDB-lite"/>
    </source>
</evidence>
<feature type="region of interest" description="Disordered" evidence="2">
    <location>
        <begin position="111"/>
        <end position="134"/>
    </location>
</feature>
<feature type="region of interest" description="Disordered" evidence="2">
    <location>
        <begin position="388"/>
        <end position="415"/>
    </location>
</feature>
<feature type="compositionally biased region" description="Basic and acidic residues" evidence="2">
    <location>
        <begin position="124"/>
        <end position="134"/>
    </location>
</feature>
<gene>
    <name evidence="3" type="ORF">SK128_007900</name>
</gene>
<accession>A0AAN8WW29</accession>
<evidence type="ECO:0000313" key="4">
    <source>
        <dbReference type="Proteomes" id="UP001381693"/>
    </source>
</evidence>
<name>A0AAN8WW29_HALRR</name>
<keyword evidence="4" id="KW-1185">Reference proteome</keyword>
<evidence type="ECO:0000256" key="1">
    <source>
        <dbReference type="SAM" id="Coils"/>
    </source>
</evidence>
<dbReference type="AlphaFoldDB" id="A0AAN8WW29"/>
<evidence type="ECO:0000313" key="3">
    <source>
        <dbReference type="EMBL" id="KAK7069823.1"/>
    </source>
</evidence>